<dbReference type="SUPFAM" id="SSF55874">
    <property type="entry name" value="ATPase domain of HSP90 chaperone/DNA topoisomerase II/histidine kinase"/>
    <property type="match status" value="1"/>
</dbReference>
<keyword evidence="6" id="KW-0808">Transferase</keyword>
<keyword evidence="11" id="KW-0812">Transmembrane</keyword>
<keyword evidence="4" id="KW-1003">Cell membrane</keyword>
<dbReference type="EMBL" id="RKQL01000004">
    <property type="protein sequence ID" value="RPE66698.1"/>
    <property type="molecule type" value="Genomic_DNA"/>
</dbReference>
<feature type="domain" description="HAMP" evidence="13">
    <location>
        <begin position="162"/>
        <end position="214"/>
    </location>
</feature>
<evidence type="ECO:0000256" key="11">
    <source>
        <dbReference type="SAM" id="Phobius"/>
    </source>
</evidence>
<comment type="catalytic activity">
    <reaction evidence="1">
        <text>ATP + protein L-histidine = ADP + protein N-phospho-L-histidine.</text>
        <dbReference type="EC" id="2.7.13.3"/>
    </reaction>
</comment>
<keyword evidence="7" id="KW-0547">Nucleotide-binding</keyword>
<evidence type="ECO:0000259" key="12">
    <source>
        <dbReference type="PROSITE" id="PS50109"/>
    </source>
</evidence>
<dbReference type="Gene3D" id="6.10.340.10">
    <property type="match status" value="1"/>
</dbReference>
<dbReference type="PANTHER" id="PTHR44936">
    <property type="entry name" value="SENSOR PROTEIN CREC"/>
    <property type="match status" value="1"/>
</dbReference>
<feature type="region of interest" description="Disordered" evidence="10">
    <location>
        <begin position="92"/>
        <end position="124"/>
    </location>
</feature>
<evidence type="ECO:0000256" key="7">
    <source>
        <dbReference type="ARBA" id="ARBA00022741"/>
    </source>
</evidence>
<evidence type="ECO:0000256" key="2">
    <source>
        <dbReference type="ARBA" id="ARBA00004651"/>
    </source>
</evidence>
<reference evidence="14 15" key="1">
    <citation type="submission" date="2018-11" db="EMBL/GenBank/DDBJ databases">
        <title>Genomic Encyclopedia of Type Strains, Phase IV (KMG-IV): sequencing the most valuable type-strain genomes for metagenomic binning, comparative biology and taxonomic classification.</title>
        <authorList>
            <person name="Goeker M."/>
        </authorList>
    </citation>
    <scope>NUCLEOTIDE SEQUENCE [LARGE SCALE GENOMIC DNA]</scope>
    <source>
        <strain evidence="14 15">DSM 101684</strain>
    </source>
</reference>
<evidence type="ECO:0000256" key="9">
    <source>
        <dbReference type="ARBA" id="ARBA00022840"/>
    </source>
</evidence>
<gene>
    <name evidence="14" type="ORF">EDC62_1770</name>
</gene>
<dbReference type="CDD" id="cd00075">
    <property type="entry name" value="HATPase"/>
    <property type="match status" value="1"/>
</dbReference>
<dbReference type="SMART" id="SM00387">
    <property type="entry name" value="HATPase_c"/>
    <property type="match status" value="1"/>
</dbReference>
<dbReference type="Pfam" id="PF02518">
    <property type="entry name" value="HATPase_c"/>
    <property type="match status" value="1"/>
</dbReference>
<dbReference type="InterPro" id="IPR004358">
    <property type="entry name" value="Sig_transdc_His_kin-like_C"/>
</dbReference>
<evidence type="ECO:0000313" key="15">
    <source>
        <dbReference type="Proteomes" id="UP000272193"/>
    </source>
</evidence>
<dbReference type="SMART" id="SM00304">
    <property type="entry name" value="HAMP"/>
    <property type="match status" value="1"/>
</dbReference>
<feature type="compositionally biased region" description="Low complexity" evidence="10">
    <location>
        <begin position="101"/>
        <end position="122"/>
    </location>
</feature>
<comment type="subcellular location">
    <subcellularLocation>
        <location evidence="2">Cell membrane</location>
        <topology evidence="2">Multi-pass membrane protein</topology>
    </subcellularLocation>
</comment>
<organism evidence="14 15">
    <name type="scientific">Tibeticola sediminis</name>
    <dbReference type="NCBI Taxonomy" id="1917811"/>
    <lineage>
        <taxon>Bacteria</taxon>
        <taxon>Pseudomonadati</taxon>
        <taxon>Pseudomonadota</taxon>
        <taxon>Betaproteobacteria</taxon>
        <taxon>Burkholderiales</taxon>
        <taxon>Comamonadaceae</taxon>
        <taxon>Tibeticola</taxon>
    </lineage>
</organism>
<proteinExistence type="predicted"/>
<feature type="transmembrane region" description="Helical" evidence="11">
    <location>
        <begin position="12"/>
        <end position="32"/>
    </location>
</feature>
<feature type="domain" description="Histidine kinase" evidence="12">
    <location>
        <begin position="229"/>
        <end position="442"/>
    </location>
</feature>
<dbReference type="InterPro" id="IPR003661">
    <property type="entry name" value="HisK_dim/P_dom"/>
</dbReference>
<dbReference type="InterPro" id="IPR003594">
    <property type="entry name" value="HATPase_dom"/>
</dbReference>
<feature type="transmembrane region" description="Helical" evidence="11">
    <location>
        <begin position="142"/>
        <end position="161"/>
    </location>
</feature>
<keyword evidence="15" id="KW-1185">Reference proteome</keyword>
<evidence type="ECO:0000313" key="14">
    <source>
        <dbReference type="EMBL" id="RPE66698.1"/>
    </source>
</evidence>
<keyword evidence="11" id="KW-1133">Transmembrane helix</keyword>
<dbReference type="InterPro" id="IPR036097">
    <property type="entry name" value="HisK_dim/P_sf"/>
</dbReference>
<evidence type="ECO:0000256" key="5">
    <source>
        <dbReference type="ARBA" id="ARBA00022553"/>
    </source>
</evidence>
<keyword evidence="5" id="KW-0597">Phosphoprotein</keyword>
<keyword evidence="11" id="KW-0472">Membrane</keyword>
<dbReference type="CDD" id="cd00082">
    <property type="entry name" value="HisKA"/>
    <property type="match status" value="1"/>
</dbReference>
<keyword evidence="9" id="KW-0067">ATP-binding</keyword>
<dbReference type="Gene3D" id="1.10.287.130">
    <property type="match status" value="1"/>
</dbReference>
<sequence>MFQALARRLYLRIWLAVVAAIAVLALLLGWAWRVAADHQARLSAPPREVLVRDASGALIGTAKAERRREPGQPLRFVVTLADGRELQLELPRRPMEPPLRPGAGPNAGPPVGAAGLPGPAGEPARRWRADAAPFWVEAPLGFLWLLALVGVAVAVAVYPVARRLTMRLEALQRGVRRWSEGDWSARVPVQGQDEVAELAARFNEAAGRIETLLSTQRQLLASQKQLLANASHELRSPLARIRMGLELMTADAGAPPAALRAELERSIGELDQLVDEILLASRLDTPETDLGTFERLDLVGLAAEEAARVGATLEVTGGVADPAQLEVRGVAKLLRRLLRNLLENARRYGAAAGNAEIRVRLSREGDAVVVQVCDRGPGVPMDQCERIFEPFYRLPGASEREGGVGLGLALVKSIAERHGGRVRCEPRAGGGACFTVWLPAAGAAAS</sequence>
<dbReference type="GO" id="GO:0005524">
    <property type="term" value="F:ATP binding"/>
    <property type="evidence" value="ECO:0007669"/>
    <property type="project" value="UniProtKB-KW"/>
</dbReference>
<evidence type="ECO:0000256" key="4">
    <source>
        <dbReference type="ARBA" id="ARBA00022475"/>
    </source>
</evidence>
<evidence type="ECO:0000256" key="6">
    <source>
        <dbReference type="ARBA" id="ARBA00022679"/>
    </source>
</evidence>
<dbReference type="GO" id="GO:0005886">
    <property type="term" value="C:plasma membrane"/>
    <property type="evidence" value="ECO:0007669"/>
    <property type="project" value="UniProtKB-SubCell"/>
</dbReference>
<evidence type="ECO:0000256" key="10">
    <source>
        <dbReference type="SAM" id="MobiDB-lite"/>
    </source>
</evidence>
<comment type="caution">
    <text evidence="14">The sequence shown here is derived from an EMBL/GenBank/DDBJ whole genome shotgun (WGS) entry which is preliminary data.</text>
</comment>
<dbReference type="PANTHER" id="PTHR44936:SF10">
    <property type="entry name" value="SENSOR PROTEIN RSTB"/>
    <property type="match status" value="1"/>
</dbReference>
<evidence type="ECO:0000256" key="3">
    <source>
        <dbReference type="ARBA" id="ARBA00012438"/>
    </source>
</evidence>
<protein>
    <recommendedName>
        <fullName evidence="3">histidine kinase</fullName>
        <ecNumber evidence="3">2.7.13.3</ecNumber>
    </recommendedName>
</protein>
<evidence type="ECO:0000256" key="8">
    <source>
        <dbReference type="ARBA" id="ARBA00022777"/>
    </source>
</evidence>
<dbReference type="InterPro" id="IPR050980">
    <property type="entry name" value="2C_sensor_his_kinase"/>
</dbReference>
<name>A0A3N4UA89_9BURK</name>
<dbReference type="EC" id="2.7.13.3" evidence="3"/>
<dbReference type="Proteomes" id="UP000272193">
    <property type="component" value="Unassembled WGS sequence"/>
</dbReference>
<dbReference type="PROSITE" id="PS50885">
    <property type="entry name" value="HAMP"/>
    <property type="match status" value="1"/>
</dbReference>
<dbReference type="Pfam" id="PF00672">
    <property type="entry name" value="HAMP"/>
    <property type="match status" value="1"/>
</dbReference>
<dbReference type="OrthoDB" id="9804645at2"/>
<evidence type="ECO:0000259" key="13">
    <source>
        <dbReference type="PROSITE" id="PS50885"/>
    </source>
</evidence>
<dbReference type="SMART" id="SM00388">
    <property type="entry name" value="HisKA"/>
    <property type="match status" value="1"/>
</dbReference>
<dbReference type="PRINTS" id="PR00344">
    <property type="entry name" value="BCTRLSENSOR"/>
</dbReference>
<keyword evidence="8 14" id="KW-0418">Kinase</keyword>
<dbReference type="PROSITE" id="PS50109">
    <property type="entry name" value="HIS_KIN"/>
    <property type="match status" value="1"/>
</dbReference>
<dbReference type="CDD" id="cd06225">
    <property type="entry name" value="HAMP"/>
    <property type="match status" value="1"/>
</dbReference>
<evidence type="ECO:0000256" key="1">
    <source>
        <dbReference type="ARBA" id="ARBA00000085"/>
    </source>
</evidence>
<dbReference type="AlphaFoldDB" id="A0A3N4UA89"/>
<accession>A0A3N4UA89</accession>
<dbReference type="InterPro" id="IPR005467">
    <property type="entry name" value="His_kinase_dom"/>
</dbReference>
<dbReference type="RefSeq" id="WP_124222774.1">
    <property type="nucleotide sequence ID" value="NZ_RKQL01000004.1"/>
</dbReference>
<dbReference type="GO" id="GO:0000155">
    <property type="term" value="F:phosphorelay sensor kinase activity"/>
    <property type="evidence" value="ECO:0007669"/>
    <property type="project" value="InterPro"/>
</dbReference>
<dbReference type="Pfam" id="PF00512">
    <property type="entry name" value="HisKA"/>
    <property type="match status" value="1"/>
</dbReference>
<dbReference type="Gene3D" id="3.30.565.10">
    <property type="entry name" value="Histidine kinase-like ATPase, C-terminal domain"/>
    <property type="match status" value="1"/>
</dbReference>
<dbReference type="InterPro" id="IPR003660">
    <property type="entry name" value="HAMP_dom"/>
</dbReference>
<dbReference type="SUPFAM" id="SSF158472">
    <property type="entry name" value="HAMP domain-like"/>
    <property type="match status" value="1"/>
</dbReference>
<dbReference type="SUPFAM" id="SSF47384">
    <property type="entry name" value="Homodimeric domain of signal transducing histidine kinase"/>
    <property type="match status" value="1"/>
</dbReference>
<dbReference type="InterPro" id="IPR036890">
    <property type="entry name" value="HATPase_C_sf"/>
</dbReference>